<proteinExistence type="predicted"/>
<dbReference type="AlphaFoldDB" id="V6K5D8"/>
<accession>V6K5D8</accession>
<keyword evidence="2" id="KW-1185">Reference proteome</keyword>
<dbReference type="PATRIC" id="fig|1352936.5.peg.5299"/>
<comment type="caution">
    <text evidence="1">The sequence shown here is derived from an EMBL/GenBank/DDBJ whole genome shotgun (WGS) entry which is preliminary data.</text>
</comment>
<dbReference type="HOGENOM" id="CLU_1585586_0_0_11"/>
<organism evidence="1 2">
    <name type="scientific">Streptomyces roseochromogenus subsp. oscitans DS 12.976</name>
    <dbReference type="NCBI Taxonomy" id="1352936"/>
    <lineage>
        <taxon>Bacteria</taxon>
        <taxon>Bacillati</taxon>
        <taxon>Actinomycetota</taxon>
        <taxon>Actinomycetes</taxon>
        <taxon>Kitasatosporales</taxon>
        <taxon>Streptomycetaceae</taxon>
        <taxon>Streptomyces</taxon>
    </lineage>
</organism>
<reference evidence="1 2" key="1">
    <citation type="journal article" date="2014" name="Genome Announc.">
        <title>Draft Genome Sequence of Streptomyces roseochromogenes subsp. oscitans DS 12.976, Producer of the Aminocoumarin Antibiotic Clorobiocin.</title>
        <authorList>
            <person name="Ruckert C."/>
            <person name="Kalinowski J."/>
            <person name="Heide L."/>
            <person name="Apel A.K."/>
        </authorList>
    </citation>
    <scope>NUCLEOTIDE SEQUENCE [LARGE SCALE GENOMIC DNA]</scope>
    <source>
        <strain evidence="1 2">DS 12.976</strain>
    </source>
</reference>
<gene>
    <name evidence="1" type="ORF">M878_25425</name>
</gene>
<dbReference type="Proteomes" id="UP000017984">
    <property type="component" value="Chromosome"/>
</dbReference>
<name>V6K5D8_STRRC</name>
<sequence>MENLVNTPDARAAGLFLSAFNVAFEDDERMTISVHTNGGTVSVEGHLSSSNIMTFHVEDVAFLLDRLTHLLSKDKPLGSITVTVPNHKGRGALISAWAWSLTGGTDGSTEALDPEVAVMLLPESAEFPQPDAVIGNGTFTSPPSAAMDAATLNELRRRGLTITEANFG</sequence>
<evidence type="ECO:0000313" key="2">
    <source>
        <dbReference type="Proteomes" id="UP000017984"/>
    </source>
</evidence>
<dbReference type="EMBL" id="AWQX01000214">
    <property type="protein sequence ID" value="EST27342.1"/>
    <property type="molecule type" value="Genomic_DNA"/>
</dbReference>
<evidence type="ECO:0000313" key="1">
    <source>
        <dbReference type="EMBL" id="EST27342.1"/>
    </source>
</evidence>
<protein>
    <submittedName>
        <fullName evidence="1">Uncharacterized protein</fullName>
    </submittedName>
</protein>